<dbReference type="PANTHER" id="PTHR13170:SF16">
    <property type="entry name" value="PROTEIN O-GLCNACASE"/>
    <property type="match status" value="1"/>
</dbReference>
<feature type="region of interest" description="Disordered" evidence="4">
    <location>
        <begin position="874"/>
        <end position="900"/>
    </location>
</feature>
<dbReference type="Pfam" id="PF07555">
    <property type="entry name" value="NAGidase"/>
    <property type="match status" value="1"/>
</dbReference>
<dbReference type="InterPro" id="IPR011496">
    <property type="entry name" value="O-GlcNAcase_cat"/>
</dbReference>
<feature type="region of interest" description="Disordered" evidence="4">
    <location>
        <begin position="665"/>
        <end position="684"/>
    </location>
</feature>
<protein>
    <recommendedName>
        <fullName evidence="10">Hyaluronidase</fullName>
    </recommendedName>
</protein>
<dbReference type="PANTHER" id="PTHR13170">
    <property type="entry name" value="O-GLCNACASE"/>
    <property type="match status" value="1"/>
</dbReference>
<dbReference type="PROSITE" id="PS52009">
    <property type="entry name" value="GH84"/>
    <property type="match status" value="1"/>
</dbReference>
<comment type="caution">
    <text evidence="8">The sequence shown here is derived from an EMBL/GenBank/DDBJ whole genome shotgun (WGS) entry which is preliminary data.</text>
</comment>
<dbReference type="SUPFAM" id="SSF49785">
    <property type="entry name" value="Galactose-binding domain-like"/>
    <property type="match status" value="1"/>
</dbReference>
<reference evidence="9" key="1">
    <citation type="journal article" date="2019" name="Int. J. Syst. Evol. Microbiol.">
        <title>The Global Catalogue of Microorganisms (GCM) 10K type strain sequencing project: providing services to taxonomists for standard genome sequencing and annotation.</title>
        <authorList>
            <consortium name="The Broad Institute Genomics Platform"/>
            <consortium name="The Broad Institute Genome Sequencing Center for Infectious Disease"/>
            <person name="Wu L."/>
            <person name="Ma J."/>
        </authorList>
    </citation>
    <scope>NUCLEOTIDE SEQUENCE [LARGE SCALE GENOMIC DNA]</scope>
    <source>
        <strain evidence="9">JCM 11448</strain>
    </source>
</reference>
<feature type="region of interest" description="Disordered" evidence="4">
    <location>
        <begin position="36"/>
        <end position="62"/>
    </location>
</feature>
<dbReference type="EMBL" id="BAAAIH010000034">
    <property type="protein sequence ID" value="GAA1285173.1"/>
    <property type="molecule type" value="Genomic_DNA"/>
</dbReference>
<evidence type="ECO:0000313" key="8">
    <source>
        <dbReference type="EMBL" id="GAA1285173.1"/>
    </source>
</evidence>
<evidence type="ECO:0000313" key="9">
    <source>
        <dbReference type="Proteomes" id="UP001500282"/>
    </source>
</evidence>
<keyword evidence="1 3" id="KW-0378">Hydrolase</keyword>
<dbReference type="Gene3D" id="1.20.58.460">
    <property type="entry name" value="Hyaluronidase post-catalytic domain-like"/>
    <property type="match status" value="1"/>
</dbReference>
<evidence type="ECO:0000256" key="2">
    <source>
        <dbReference type="ARBA" id="ARBA00023295"/>
    </source>
</evidence>
<dbReference type="InterPro" id="IPR000421">
    <property type="entry name" value="FA58C"/>
</dbReference>
<dbReference type="Proteomes" id="UP001500282">
    <property type="component" value="Unassembled WGS sequence"/>
</dbReference>
<dbReference type="InterPro" id="IPR051822">
    <property type="entry name" value="Glycosyl_Hydrolase_84"/>
</dbReference>
<dbReference type="SUPFAM" id="SSF55545">
    <property type="entry name" value="beta-N-acetylhexosaminidase-like domain"/>
    <property type="match status" value="1"/>
</dbReference>
<feature type="signal peptide" evidence="5">
    <location>
        <begin position="1"/>
        <end position="33"/>
    </location>
</feature>
<dbReference type="InterPro" id="IPR008979">
    <property type="entry name" value="Galactose-bd-like_sf"/>
</dbReference>
<dbReference type="Gene3D" id="2.60.120.260">
    <property type="entry name" value="Galactose-binding domain-like"/>
    <property type="match status" value="1"/>
</dbReference>
<feature type="domain" description="F5/8 type C" evidence="6">
    <location>
        <begin position="875"/>
        <end position="1007"/>
    </location>
</feature>
<evidence type="ECO:0000256" key="3">
    <source>
        <dbReference type="PROSITE-ProRule" id="PRU01353"/>
    </source>
</evidence>
<name>A0ABP4HSN6_9ACTN</name>
<dbReference type="SUPFAM" id="SSF140657">
    <property type="entry name" value="Hyaluronidase post-catalytic domain-like"/>
    <property type="match status" value="1"/>
</dbReference>
<feature type="active site" description="Proton donor" evidence="3">
    <location>
        <position position="319"/>
    </location>
</feature>
<dbReference type="InterPro" id="IPR017853">
    <property type="entry name" value="GH"/>
</dbReference>
<evidence type="ECO:0008006" key="10">
    <source>
        <dbReference type="Google" id="ProtNLM"/>
    </source>
</evidence>
<dbReference type="Pfam" id="PF21774">
    <property type="entry name" value="NagJ_C"/>
    <property type="match status" value="1"/>
</dbReference>
<dbReference type="InterPro" id="IPR015882">
    <property type="entry name" value="HEX_bac_N"/>
</dbReference>
<evidence type="ECO:0000259" key="6">
    <source>
        <dbReference type="PROSITE" id="PS50022"/>
    </source>
</evidence>
<evidence type="ECO:0000259" key="7">
    <source>
        <dbReference type="PROSITE" id="PS52009"/>
    </source>
</evidence>
<gene>
    <name evidence="8" type="ORF">GCM10009579_54080</name>
</gene>
<dbReference type="Pfam" id="PF00754">
    <property type="entry name" value="F5_F8_type_C"/>
    <property type="match status" value="1"/>
</dbReference>
<sequence>MQFGGKRPRAAGATAMAAAVIGGLLGGAPAATAAPVDHGAPGAATPERDSSEGVPPVWPRPQSLRAQGSEVALGDEATLIADGDADPYALDALRGLLHDAGVRTVNEATPGGRAPARGLVVRVGGKGATNALRALRAPERGDLPSGGYLLATGPVDGHPTVALSGVGPDGLFHAVQTLRQLLVKREGRGSAFAGVTVRDWPATAVRGTTEGFYGSPWSHRDRLAQLDFMGRTKQNRYLYAPGDDTYRQARWRDPYPAERREEFRELATRARANHVTLGWAVSPGQEMCFSSSKDLKALLRKVDAMWALGVRSFQLQFQDVSYSEWHCGADADEFGSGPEAAATAQAKVAGALARHLAERYPGSAPLSLMPTEYYQDGDTEFRRALSRGLDQRVEVAWTGVGVVPRTITGGELAGARSAFGHRLVTMDNYPVNDWAQDRIFLGPYTGRDPAVATQSAALLANAMEQPTASRIPLFTAADFAWNPRGYRPQESWQAAIDDLAGPDAKTRAALRALAGNDASSVLGGDESAYLRPLIDAFWMALGGTDVERLERAADRLRAAFTTMRDAPERLSRTLGDDVRPWLDQLSRYGDAGVRAVDMLTAQARGDGAAAWKAQLAVEALRERIGDSRVTVGRGVLDPFLAKALVRADAWSGVDRTPKLGLRTGKEDRAAADGKAATEVSSPGRPVTVRFGRSRPLAAVSALTARVRDAAPGTVEAHVPGAGWRRIGALSGSGFTQVRAADGDKDLSADAIRLSWPEGTTPPAVHEITPWFGDTPDAGLTLSHKTADVRIGGDAAVVEAQLVSHRPGDVNGDLTVQAPRGITVRAPDGVTAPRGGTATARLEISVAKGTKPGSYSLPVRFGSEERMLTVRAHPQTAGPDLARAKGTKATSSGDETADFPASAAIDGKADTRWSSPAEDGAWLQLELAHPARIGRLELTWQDAYASRYRVQVSKDGRTWRDAATVAHGKGGLESIGMDAPDTRFIRVQGVERATRFGYSLWSVAAYAVKKDHKDQKD</sequence>
<accession>A0ABP4HSN6</accession>
<proteinExistence type="inferred from homology"/>
<dbReference type="Pfam" id="PF02838">
    <property type="entry name" value="Glyco_hydro_20b"/>
    <property type="match status" value="1"/>
</dbReference>
<dbReference type="InterPro" id="IPR029018">
    <property type="entry name" value="Hex-like_dom2"/>
</dbReference>
<keyword evidence="2 3" id="KW-0326">Glycosidase</keyword>
<evidence type="ECO:0000256" key="1">
    <source>
        <dbReference type="ARBA" id="ARBA00022801"/>
    </source>
</evidence>
<organism evidence="8 9">
    <name type="scientific">Streptomyces javensis</name>
    <dbReference type="NCBI Taxonomy" id="114698"/>
    <lineage>
        <taxon>Bacteria</taxon>
        <taxon>Bacillati</taxon>
        <taxon>Actinomycetota</taxon>
        <taxon>Actinomycetes</taxon>
        <taxon>Kitasatosporales</taxon>
        <taxon>Streptomycetaceae</taxon>
        <taxon>Streptomyces</taxon>
        <taxon>Streptomyces violaceusniger group</taxon>
    </lineage>
</organism>
<evidence type="ECO:0000256" key="5">
    <source>
        <dbReference type="SAM" id="SignalP"/>
    </source>
</evidence>
<keyword evidence="5" id="KW-0732">Signal</keyword>
<keyword evidence="9" id="KW-1185">Reference proteome</keyword>
<dbReference type="Gene3D" id="3.20.20.80">
    <property type="entry name" value="Glycosidases"/>
    <property type="match status" value="1"/>
</dbReference>
<dbReference type="InterPro" id="IPR049019">
    <property type="entry name" value="NagJ-like_helical"/>
</dbReference>
<evidence type="ECO:0000256" key="4">
    <source>
        <dbReference type="SAM" id="MobiDB-lite"/>
    </source>
</evidence>
<dbReference type="Gene3D" id="3.30.379.10">
    <property type="entry name" value="Chitobiase/beta-hexosaminidase domain 2-like"/>
    <property type="match status" value="1"/>
</dbReference>
<dbReference type="SUPFAM" id="SSF51445">
    <property type="entry name" value="(Trans)glycosidases"/>
    <property type="match status" value="1"/>
</dbReference>
<feature type="chain" id="PRO_5045352215" description="Hyaluronidase" evidence="5">
    <location>
        <begin position="34"/>
        <end position="1016"/>
    </location>
</feature>
<feature type="domain" description="GH84" evidence="7">
    <location>
        <begin position="204"/>
        <end position="484"/>
    </location>
</feature>
<comment type="similarity">
    <text evidence="3">Belongs to the glycosyl hydrolase 84 family.</text>
</comment>
<dbReference type="PROSITE" id="PS50022">
    <property type="entry name" value="FA58C_3"/>
    <property type="match status" value="1"/>
</dbReference>